<feature type="region of interest" description="Disordered" evidence="6">
    <location>
        <begin position="388"/>
        <end position="488"/>
    </location>
</feature>
<keyword evidence="2" id="KW-0238">DNA-binding</keyword>
<name>A0A9N8HPP4_9STRA</name>
<evidence type="ECO:0000256" key="1">
    <source>
        <dbReference type="ARBA" id="ARBA00004123"/>
    </source>
</evidence>
<keyword evidence="5" id="KW-0175">Coiled coil</keyword>
<dbReference type="InterPro" id="IPR036388">
    <property type="entry name" value="WH-like_DNA-bd_sf"/>
</dbReference>
<dbReference type="PANTHER" id="PTHR10015">
    <property type="entry name" value="HEAT SHOCK TRANSCRIPTION FACTOR"/>
    <property type="match status" value="1"/>
</dbReference>
<dbReference type="OrthoDB" id="60033at2759"/>
<feature type="compositionally biased region" description="Low complexity" evidence="6">
    <location>
        <begin position="437"/>
        <end position="449"/>
    </location>
</feature>
<dbReference type="Gene3D" id="1.10.10.10">
    <property type="entry name" value="Winged helix-like DNA-binding domain superfamily/Winged helix DNA-binding domain"/>
    <property type="match status" value="1"/>
</dbReference>
<proteinExistence type="inferred from homology"/>
<keyword evidence="9" id="KW-1185">Reference proteome</keyword>
<dbReference type="GO" id="GO:0005634">
    <property type="term" value="C:nucleus"/>
    <property type="evidence" value="ECO:0007669"/>
    <property type="project" value="UniProtKB-SubCell"/>
</dbReference>
<feature type="domain" description="HSF-type DNA-binding" evidence="7">
    <location>
        <begin position="315"/>
        <end position="397"/>
    </location>
</feature>
<feature type="coiled-coil region" evidence="5">
    <location>
        <begin position="136"/>
        <end position="171"/>
    </location>
</feature>
<dbReference type="SMART" id="SM00415">
    <property type="entry name" value="HSF"/>
    <property type="match status" value="1"/>
</dbReference>
<comment type="caution">
    <text evidence="8">The sequence shown here is derived from an EMBL/GenBank/DDBJ whole genome shotgun (WGS) entry which is preliminary data.</text>
</comment>
<evidence type="ECO:0000256" key="2">
    <source>
        <dbReference type="ARBA" id="ARBA00023125"/>
    </source>
</evidence>
<dbReference type="Pfam" id="PF00447">
    <property type="entry name" value="HSF_DNA-bind"/>
    <property type="match status" value="1"/>
</dbReference>
<accession>A0A9N8HPP4</accession>
<feature type="compositionally biased region" description="Polar residues" evidence="6">
    <location>
        <begin position="42"/>
        <end position="53"/>
    </location>
</feature>
<protein>
    <submittedName>
        <fullName evidence="8">Stress transcription factor B-2b</fullName>
    </submittedName>
</protein>
<gene>
    <name evidence="8" type="ORF">SEMRO_1089_G240050.1</name>
</gene>
<comment type="subcellular location">
    <subcellularLocation>
        <location evidence="1">Nucleus</location>
    </subcellularLocation>
</comment>
<dbReference type="GO" id="GO:0003700">
    <property type="term" value="F:DNA-binding transcription factor activity"/>
    <property type="evidence" value="ECO:0007669"/>
    <property type="project" value="InterPro"/>
</dbReference>
<reference evidence="8" key="1">
    <citation type="submission" date="2020-06" db="EMBL/GenBank/DDBJ databases">
        <authorList>
            <consortium name="Plant Systems Biology data submission"/>
        </authorList>
    </citation>
    <scope>NUCLEOTIDE SEQUENCE</scope>
    <source>
        <strain evidence="8">D6</strain>
    </source>
</reference>
<dbReference type="AlphaFoldDB" id="A0A9N8HPP4"/>
<dbReference type="EMBL" id="CAICTM010001087">
    <property type="protein sequence ID" value="CAB9520285.1"/>
    <property type="molecule type" value="Genomic_DNA"/>
</dbReference>
<dbReference type="SUPFAM" id="SSF46785">
    <property type="entry name" value="Winged helix' DNA-binding domain"/>
    <property type="match status" value="1"/>
</dbReference>
<feature type="compositionally biased region" description="Basic residues" evidence="6">
    <location>
        <begin position="388"/>
        <end position="400"/>
    </location>
</feature>
<dbReference type="InterPro" id="IPR000232">
    <property type="entry name" value="HSF_DNA-bd"/>
</dbReference>
<evidence type="ECO:0000313" key="9">
    <source>
        <dbReference type="Proteomes" id="UP001153069"/>
    </source>
</evidence>
<sequence length="488" mass="52073">MRGGYRQTGQQEDEAEARRRLQIALGLSAGASIPVPGAGGQRHSSTVNSNSPATAPLSHMSSASAPPADLLAASLASRAPFPSLHSPSLSSSASNPSALLGTAASSEAQLPHLAMLLQDPRGATNQGVPLEAQLLQAQAQAQAQDAELRMRVLLEQEAVQTEEQLRALRFRRQQQQLQDEVLLRAAYSEMQNPRPQAGLFDRFSANPSALSIGASAASLSRGLGAGVGAGSVLPTLSSSAFLSQETARTTRSLGFSAEGHSDRTRLALANNRMEESLTGKILQLDAEGSPDMAFQAQANGQASASAYLAARRGAEKNGQADIISFFPHGKSFTVHKPQEFIRDIMPKYFAAGRMNTFLKQLNLYSFQRITEGPDKGGYFHPEFARGKRRFHKKVKRKRTIPAKAVADQGVNEESGRQTPSATDRTEAKDGAPMSPASESSDGSEVESSGLMELPRSAVARLPNLGSSQADQDDDESMSLPRKKRGSSR</sequence>
<evidence type="ECO:0000256" key="4">
    <source>
        <dbReference type="RuleBase" id="RU004020"/>
    </source>
</evidence>
<evidence type="ECO:0000256" key="6">
    <source>
        <dbReference type="SAM" id="MobiDB-lite"/>
    </source>
</evidence>
<dbReference type="PANTHER" id="PTHR10015:SF206">
    <property type="entry name" value="HSF-TYPE DNA-BINDING DOMAIN-CONTAINING PROTEIN"/>
    <property type="match status" value="1"/>
</dbReference>
<dbReference type="Proteomes" id="UP001153069">
    <property type="component" value="Unassembled WGS sequence"/>
</dbReference>
<evidence type="ECO:0000256" key="5">
    <source>
        <dbReference type="SAM" id="Coils"/>
    </source>
</evidence>
<comment type="similarity">
    <text evidence="4">Belongs to the HSF family.</text>
</comment>
<evidence type="ECO:0000256" key="3">
    <source>
        <dbReference type="ARBA" id="ARBA00023242"/>
    </source>
</evidence>
<dbReference type="GO" id="GO:0043565">
    <property type="term" value="F:sequence-specific DNA binding"/>
    <property type="evidence" value="ECO:0007669"/>
    <property type="project" value="InterPro"/>
</dbReference>
<feature type="region of interest" description="Disordered" evidence="6">
    <location>
        <begin position="33"/>
        <end position="64"/>
    </location>
</feature>
<keyword evidence="3" id="KW-0539">Nucleus</keyword>
<evidence type="ECO:0000313" key="8">
    <source>
        <dbReference type="EMBL" id="CAB9520285.1"/>
    </source>
</evidence>
<organism evidence="8 9">
    <name type="scientific">Seminavis robusta</name>
    <dbReference type="NCBI Taxonomy" id="568900"/>
    <lineage>
        <taxon>Eukaryota</taxon>
        <taxon>Sar</taxon>
        <taxon>Stramenopiles</taxon>
        <taxon>Ochrophyta</taxon>
        <taxon>Bacillariophyta</taxon>
        <taxon>Bacillariophyceae</taxon>
        <taxon>Bacillariophycidae</taxon>
        <taxon>Naviculales</taxon>
        <taxon>Naviculaceae</taxon>
        <taxon>Seminavis</taxon>
    </lineage>
</organism>
<dbReference type="InterPro" id="IPR036390">
    <property type="entry name" value="WH_DNA-bd_sf"/>
</dbReference>
<evidence type="ECO:0000259" key="7">
    <source>
        <dbReference type="SMART" id="SM00415"/>
    </source>
</evidence>